<dbReference type="SUPFAM" id="SSF53098">
    <property type="entry name" value="Ribonuclease H-like"/>
    <property type="match status" value="1"/>
</dbReference>
<protein>
    <submittedName>
        <fullName evidence="3">Transposase family protein</fullName>
    </submittedName>
</protein>
<dbReference type="Gene3D" id="3.30.420.10">
    <property type="entry name" value="Ribonuclease H-like superfamily/Ribonuclease H"/>
    <property type="match status" value="1"/>
</dbReference>
<reference evidence="3 4" key="1">
    <citation type="submission" date="2020-11" db="EMBL/GenBank/DDBJ databases">
        <title>Actinomyces sp. ZJ750.</title>
        <authorList>
            <person name="Zhou J."/>
        </authorList>
    </citation>
    <scope>NUCLEOTIDE SEQUENCE [LARGE SCALE GENOMIC DNA]</scope>
    <source>
        <strain evidence="3 4">ZJ750</strain>
    </source>
</reference>
<keyword evidence="4" id="KW-1185">Reference proteome</keyword>
<dbReference type="PANTHER" id="PTHR37984:SF5">
    <property type="entry name" value="PROTEIN NYNRIN-LIKE"/>
    <property type="match status" value="1"/>
</dbReference>
<dbReference type="PANTHER" id="PTHR37984">
    <property type="entry name" value="PROTEIN CBG26694"/>
    <property type="match status" value="1"/>
</dbReference>
<evidence type="ECO:0000256" key="1">
    <source>
        <dbReference type="SAM" id="MobiDB-lite"/>
    </source>
</evidence>
<dbReference type="InterPro" id="IPR050951">
    <property type="entry name" value="Retrovirus_Pol_polyprotein"/>
</dbReference>
<dbReference type="InterPro" id="IPR012337">
    <property type="entry name" value="RNaseH-like_sf"/>
</dbReference>
<dbReference type="KEGG" id="arep:ID810_08310"/>
<gene>
    <name evidence="3" type="ORF">ID810_08310</name>
</gene>
<evidence type="ECO:0000259" key="2">
    <source>
        <dbReference type="PROSITE" id="PS50994"/>
    </source>
</evidence>
<dbReference type="GO" id="GO:0015074">
    <property type="term" value="P:DNA integration"/>
    <property type="evidence" value="ECO:0007669"/>
    <property type="project" value="InterPro"/>
</dbReference>
<feature type="domain" description="Integrase catalytic" evidence="2">
    <location>
        <begin position="4"/>
        <end position="134"/>
    </location>
</feature>
<dbReference type="GO" id="GO:0003676">
    <property type="term" value="F:nucleic acid binding"/>
    <property type="evidence" value="ECO:0007669"/>
    <property type="project" value="InterPro"/>
</dbReference>
<dbReference type="InterPro" id="IPR001584">
    <property type="entry name" value="Integrase_cat-core"/>
</dbReference>
<dbReference type="Proteomes" id="UP000594637">
    <property type="component" value="Chromosome"/>
</dbReference>
<accession>A0A7T0LJF0</accession>
<dbReference type="Pfam" id="PF00665">
    <property type="entry name" value="rve"/>
    <property type="match status" value="1"/>
</dbReference>
<dbReference type="EMBL" id="CP063989">
    <property type="protein sequence ID" value="QPL04772.1"/>
    <property type="molecule type" value="Genomic_DNA"/>
</dbReference>
<evidence type="ECO:0000313" key="4">
    <source>
        <dbReference type="Proteomes" id="UP000594637"/>
    </source>
</evidence>
<dbReference type="PROSITE" id="PS50994">
    <property type="entry name" value="INTEGRASE"/>
    <property type="match status" value="1"/>
</dbReference>
<organism evidence="3 4">
    <name type="scientific">Actinomyces respiraculi</name>
    <dbReference type="NCBI Taxonomy" id="2744574"/>
    <lineage>
        <taxon>Bacteria</taxon>
        <taxon>Bacillati</taxon>
        <taxon>Actinomycetota</taxon>
        <taxon>Actinomycetes</taxon>
        <taxon>Actinomycetales</taxon>
        <taxon>Actinomycetaceae</taxon>
        <taxon>Actinomyces</taxon>
    </lineage>
</organism>
<proteinExistence type="predicted"/>
<dbReference type="InterPro" id="IPR036397">
    <property type="entry name" value="RNaseH_sf"/>
</dbReference>
<sequence>MRRTGSTPDGGGWRYVGRQQGTRDHQRAQELTPRAADGLRVRAWLIDDHCRLVRCEVHDDQTAATATAILVRAVAGFAQRGVSIDTVLSDNGSACTSHLWLAVCDQHGITVSKTRPYRPQTNGKIERFHETLADGWACTSGGVPARSASASACTTLPVSRWTGNWTPMCWPTSRSRS</sequence>
<evidence type="ECO:0000313" key="3">
    <source>
        <dbReference type="EMBL" id="QPL04772.1"/>
    </source>
</evidence>
<dbReference type="AlphaFoldDB" id="A0A7T0LJF0"/>
<name>A0A7T0LJF0_9ACTO</name>
<feature type="region of interest" description="Disordered" evidence="1">
    <location>
        <begin position="1"/>
        <end position="29"/>
    </location>
</feature>